<accession>A0A8R7QV48</accession>
<dbReference type="PANTHER" id="PTHR33170">
    <property type="entry name" value="DUF4283 DOMAIN-CONTAINING PROTEIN-RELATED"/>
    <property type="match status" value="1"/>
</dbReference>
<name>A0A8R7QV48_TRIUA</name>
<dbReference type="EnsemblPlants" id="TuG1812G0600003120.01.T01">
    <property type="protein sequence ID" value="TuG1812G0600003120.01.T01.cds461154"/>
    <property type="gene ID" value="TuG1812G0600003120.01"/>
</dbReference>
<dbReference type="AlphaFoldDB" id="A0A8R7QV48"/>
<reference evidence="2" key="1">
    <citation type="journal article" date="2013" name="Nature">
        <title>Draft genome of the wheat A-genome progenitor Triticum urartu.</title>
        <authorList>
            <person name="Ling H.Q."/>
            <person name="Zhao S."/>
            <person name="Liu D."/>
            <person name="Wang J."/>
            <person name="Sun H."/>
            <person name="Zhang C."/>
            <person name="Fan H."/>
            <person name="Li D."/>
            <person name="Dong L."/>
            <person name="Tao Y."/>
            <person name="Gao C."/>
            <person name="Wu H."/>
            <person name="Li Y."/>
            <person name="Cui Y."/>
            <person name="Guo X."/>
            <person name="Zheng S."/>
            <person name="Wang B."/>
            <person name="Yu K."/>
            <person name="Liang Q."/>
            <person name="Yang W."/>
            <person name="Lou X."/>
            <person name="Chen J."/>
            <person name="Feng M."/>
            <person name="Jian J."/>
            <person name="Zhang X."/>
            <person name="Luo G."/>
            <person name="Jiang Y."/>
            <person name="Liu J."/>
            <person name="Wang Z."/>
            <person name="Sha Y."/>
            <person name="Zhang B."/>
            <person name="Wu H."/>
            <person name="Tang D."/>
            <person name="Shen Q."/>
            <person name="Xue P."/>
            <person name="Zou S."/>
            <person name="Wang X."/>
            <person name="Liu X."/>
            <person name="Wang F."/>
            <person name="Yang Y."/>
            <person name="An X."/>
            <person name="Dong Z."/>
            <person name="Zhang K."/>
            <person name="Zhang X."/>
            <person name="Luo M.C."/>
            <person name="Dvorak J."/>
            <person name="Tong Y."/>
            <person name="Wang J."/>
            <person name="Yang H."/>
            <person name="Li Z."/>
            <person name="Wang D."/>
            <person name="Zhang A."/>
            <person name="Wang J."/>
        </authorList>
    </citation>
    <scope>NUCLEOTIDE SEQUENCE</scope>
    <source>
        <strain evidence="2">cv. G1812</strain>
    </source>
</reference>
<reference evidence="1" key="3">
    <citation type="submission" date="2022-06" db="UniProtKB">
        <authorList>
            <consortium name="EnsemblPlants"/>
        </authorList>
    </citation>
    <scope>IDENTIFICATION</scope>
</reference>
<evidence type="ECO:0000313" key="1">
    <source>
        <dbReference type="EnsemblPlants" id="TuG1812G0600003120.01.T01.cds461154"/>
    </source>
</evidence>
<protein>
    <recommendedName>
        <fullName evidence="3">DUF4283 domain-containing protein</fullName>
    </recommendedName>
</protein>
<evidence type="ECO:0000313" key="2">
    <source>
        <dbReference type="Proteomes" id="UP000015106"/>
    </source>
</evidence>
<organism evidence="1 2">
    <name type="scientific">Triticum urartu</name>
    <name type="common">Red wild einkorn</name>
    <name type="synonym">Crithodium urartu</name>
    <dbReference type="NCBI Taxonomy" id="4572"/>
    <lineage>
        <taxon>Eukaryota</taxon>
        <taxon>Viridiplantae</taxon>
        <taxon>Streptophyta</taxon>
        <taxon>Embryophyta</taxon>
        <taxon>Tracheophyta</taxon>
        <taxon>Spermatophyta</taxon>
        <taxon>Magnoliopsida</taxon>
        <taxon>Liliopsida</taxon>
        <taxon>Poales</taxon>
        <taxon>Poaceae</taxon>
        <taxon>BOP clade</taxon>
        <taxon>Pooideae</taxon>
        <taxon>Triticodae</taxon>
        <taxon>Triticeae</taxon>
        <taxon>Triticinae</taxon>
        <taxon>Triticum</taxon>
    </lineage>
</organism>
<proteinExistence type="predicted"/>
<evidence type="ECO:0008006" key="3">
    <source>
        <dbReference type="Google" id="ProtNLM"/>
    </source>
</evidence>
<dbReference type="Gramene" id="TuG1812G0600003120.01.T01">
    <property type="protein sequence ID" value="TuG1812G0600003120.01.T01.cds461154"/>
    <property type="gene ID" value="TuG1812G0600003120.01"/>
</dbReference>
<dbReference type="PANTHER" id="PTHR33170:SF34">
    <property type="entry name" value="OS05G0102200 PROTEIN"/>
    <property type="match status" value="1"/>
</dbReference>
<keyword evidence="2" id="KW-1185">Reference proteome</keyword>
<dbReference type="Proteomes" id="UP000015106">
    <property type="component" value="Chromosome 6"/>
</dbReference>
<sequence>MAVIWKLIQMILSKAWQKPYLWRWDWKAKKVSDGVFLVNFPSVARINEAAIYDWVPLKGGNIMVKVKVWNDDIMAIGKLALIWVRAKGVPKTMKNYQGLCEIGSMIGYVQIVDMDLVNKSGLVRLKIVVVDHTKIPRWNKLTTPNLMVYRIFFEVEEVLDEGWTKLEDELSQGYEEWMDFQHEEDENKEAKKAKKKMQMWQSVQVLEPGWH</sequence>
<reference evidence="1" key="2">
    <citation type="submission" date="2018-03" db="EMBL/GenBank/DDBJ databases">
        <title>The Triticum urartu genome reveals the dynamic nature of wheat genome evolution.</title>
        <authorList>
            <person name="Ling H."/>
            <person name="Ma B."/>
            <person name="Shi X."/>
            <person name="Liu H."/>
            <person name="Dong L."/>
            <person name="Sun H."/>
            <person name="Cao Y."/>
            <person name="Gao Q."/>
            <person name="Zheng S."/>
            <person name="Li Y."/>
            <person name="Yu Y."/>
            <person name="Du H."/>
            <person name="Qi M."/>
            <person name="Li Y."/>
            <person name="Yu H."/>
            <person name="Cui Y."/>
            <person name="Wang N."/>
            <person name="Chen C."/>
            <person name="Wu H."/>
            <person name="Zhao Y."/>
            <person name="Zhang J."/>
            <person name="Li Y."/>
            <person name="Zhou W."/>
            <person name="Zhang B."/>
            <person name="Hu W."/>
            <person name="Eijk M."/>
            <person name="Tang J."/>
            <person name="Witsenboer H."/>
            <person name="Zhao S."/>
            <person name="Li Z."/>
            <person name="Zhang A."/>
            <person name="Wang D."/>
            <person name="Liang C."/>
        </authorList>
    </citation>
    <scope>NUCLEOTIDE SEQUENCE [LARGE SCALE GENOMIC DNA]</scope>
    <source>
        <strain evidence="1">cv. G1812</strain>
    </source>
</reference>